<dbReference type="InterPro" id="IPR008271">
    <property type="entry name" value="Ser/Thr_kinase_AS"/>
</dbReference>
<evidence type="ECO:0000256" key="5">
    <source>
        <dbReference type="ARBA" id="ARBA00022777"/>
    </source>
</evidence>
<comment type="similarity">
    <text evidence="1">Belongs to the protein kinase superfamily. CMGC Ser/Thr protein kinase family. CDC2/CDKX subfamily.</text>
</comment>
<dbReference type="Pfam" id="PF00069">
    <property type="entry name" value="Pkinase"/>
    <property type="match status" value="1"/>
</dbReference>
<evidence type="ECO:0000256" key="6">
    <source>
        <dbReference type="ARBA" id="ARBA00022840"/>
    </source>
</evidence>
<keyword evidence="4 7" id="KW-0547">Nucleotide-binding</keyword>
<keyword evidence="2 7" id="KW-0723">Serine/threonine-protein kinase</keyword>
<evidence type="ECO:0000256" key="1">
    <source>
        <dbReference type="ARBA" id="ARBA00006485"/>
    </source>
</evidence>
<protein>
    <submittedName>
        <fullName evidence="9">Cyclin dependent kinase 10</fullName>
    </submittedName>
</protein>
<dbReference type="Gene3D" id="3.30.200.20">
    <property type="entry name" value="Phosphorylase Kinase, domain 1"/>
    <property type="match status" value="1"/>
</dbReference>
<dbReference type="PROSITE" id="PS50011">
    <property type="entry name" value="PROTEIN_KINASE_DOM"/>
    <property type="match status" value="1"/>
</dbReference>
<feature type="region of interest" description="Disordered" evidence="8">
    <location>
        <begin position="1"/>
        <end position="20"/>
    </location>
</feature>
<organism evidence="9 10">
    <name type="scientific">Geospiza parvula</name>
    <name type="common">Small tree-finch</name>
    <name type="synonym">Camarhynchus parvulus</name>
    <dbReference type="NCBI Taxonomy" id="87175"/>
    <lineage>
        <taxon>Eukaryota</taxon>
        <taxon>Metazoa</taxon>
        <taxon>Chordata</taxon>
        <taxon>Craniata</taxon>
        <taxon>Vertebrata</taxon>
        <taxon>Euteleostomi</taxon>
        <taxon>Archelosauria</taxon>
        <taxon>Archosauria</taxon>
        <taxon>Dinosauria</taxon>
        <taxon>Saurischia</taxon>
        <taxon>Theropoda</taxon>
        <taxon>Coelurosauria</taxon>
        <taxon>Aves</taxon>
        <taxon>Neognathae</taxon>
        <taxon>Neoaves</taxon>
        <taxon>Telluraves</taxon>
        <taxon>Australaves</taxon>
        <taxon>Passeriformes</taxon>
        <taxon>Thraupidae</taxon>
        <taxon>Camarhynchus</taxon>
    </lineage>
</organism>
<evidence type="ECO:0000256" key="3">
    <source>
        <dbReference type="ARBA" id="ARBA00022679"/>
    </source>
</evidence>
<dbReference type="FunFam" id="1.10.510.10:FF:000289">
    <property type="entry name" value="cyclin-dependent kinase 10 isoform X2"/>
    <property type="match status" value="1"/>
</dbReference>
<dbReference type="GO" id="GO:0005634">
    <property type="term" value="C:nucleus"/>
    <property type="evidence" value="ECO:0007669"/>
    <property type="project" value="TreeGrafter"/>
</dbReference>
<dbReference type="InterPro" id="IPR050108">
    <property type="entry name" value="CDK"/>
</dbReference>
<evidence type="ECO:0000256" key="4">
    <source>
        <dbReference type="ARBA" id="ARBA00022741"/>
    </source>
</evidence>
<dbReference type="SMART" id="SM00220">
    <property type="entry name" value="S_TKc"/>
    <property type="match status" value="1"/>
</dbReference>
<feature type="region of interest" description="Disordered" evidence="8">
    <location>
        <begin position="374"/>
        <end position="400"/>
    </location>
</feature>
<keyword evidence="6 7" id="KW-0067">ATP-binding</keyword>
<dbReference type="Gene3D" id="1.10.510.10">
    <property type="entry name" value="Transferase(Phosphotransferase) domain 1"/>
    <property type="match status" value="1"/>
</dbReference>
<sequence length="400" mass="44736">MAAAEAGPEPAPGPAEPELEPLRLRRLRGDGFFEVPAADRLGRCRSVKEFEKLNRIGEGTYGIVYRARDTLTNETVALKKVRMDNEKDGNGGAGGQGWLCPGSASRPFCSTVFLSPPGMPISSLREITLLLQLQHPNIVELKDVVVGNHLESIFLVMGYCEQDLASLLENMQTPFSEAQVKCIILQVLKGLQYLHENYIIHRDLKVSNLLMTDKGCVKIADFGLARTYGMPPKPMTPKVVTLWYRAPELLLGMTTQTTSIDMWAAGCILAELLAHKPLLPGTSEIHQIDLIVQLLGTPNENIWPGFSKLPLATQYTLRKQPYNNLKHRFPWLSEAGLRLLNFLFMYDPKKRATAKDCLESSYFKEKPLPCEPELMPTFPHHRNKRAASTAMESQAKRSKP</sequence>
<dbReference type="CDD" id="cd07845">
    <property type="entry name" value="STKc_CDK10"/>
    <property type="match status" value="1"/>
</dbReference>
<dbReference type="GO" id="GO:0004693">
    <property type="term" value="F:cyclin-dependent protein serine/threonine kinase activity"/>
    <property type="evidence" value="ECO:0007669"/>
    <property type="project" value="InterPro"/>
</dbReference>
<keyword evidence="5" id="KW-0418">Kinase</keyword>
<dbReference type="PROSITE" id="PS00107">
    <property type="entry name" value="PROTEIN_KINASE_ATP"/>
    <property type="match status" value="1"/>
</dbReference>
<dbReference type="GO" id="GO:0007346">
    <property type="term" value="P:regulation of mitotic cell cycle"/>
    <property type="evidence" value="ECO:0007669"/>
    <property type="project" value="InterPro"/>
</dbReference>
<dbReference type="GO" id="GO:0005524">
    <property type="term" value="F:ATP binding"/>
    <property type="evidence" value="ECO:0007669"/>
    <property type="project" value="UniProtKB-UniRule"/>
</dbReference>
<dbReference type="PANTHER" id="PTHR24056:SF508">
    <property type="entry name" value="CYCLIN-DEPENDENT KINASE 10"/>
    <property type="match status" value="1"/>
</dbReference>
<reference evidence="9" key="3">
    <citation type="submission" date="2025-09" db="UniProtKB">
        <authorList>
            <consortium name="Ensembl"/>
        </authorList>
    </citation>
    <scope>IDENTIFICATION</scope>
</reference>
<evidence type="ECO:0000313" key="10">
    <source>
        <dbReference type="Proteomes" id="UP000694382"/>
    </source>
</evidence>
<name>A0A8C3Q8B1_GEOPR</name>
<dbReference type="Proteomes" id="UP000694382">
    <property type="component" value="Chromosome 11"/>
</dbReference>
<dbReference type="InterPro" id="IPR011009">
    <property type="entry name" value="Kinase-like_dom_sf"/>
</dbReference>
<evidence type="ECO:0000256" key="2">
    <source>
        <dbReference type="ARBA" id="ARBA00022527"/>
    </source>
</evidence>
<reference evidence="9" key="1">
    <citation type="submission" date="2020-02" db="EMBL/GenBank/DDBJ databases">
        <authorList>
            <person name="Enbody D E."/>
            <person name="Pettersson E M."/>
        </authorList>
    </citation>
    <scope>NUCLEOTIDE SEQUENCE [LARGE SCALE GENOMIC DNA]</scope>
</reference>
<dbReference type="SUPFAM" id="SSF56112">
    <property type="entry name" value="Protein kinase-like (PK-like)"/>
    <property type="match status" value="1"/>
</dbReference>
<gene>
    <name evidence="9" type="primary">CDK10</name>
</gene>
<accession>A0A8U8AUN3</accession>
<dbReference type="InterPro" id="IPR017441">
    <property type="entry name" value="Protein_kinase_ATP_BS"/>
</dbReference>
<dbReference type="Ensembl" id="ENSCPVT00000011339.2">
    <property type="protein sequence ID" value="ENSCPVP00000010864.2"/>
    <property type="gene ID" value="ENSCPVG00000007944.2"/>
</dbReference>
<proteinExistence type="inferred from homology"/>
<dbReference type="InterPro" id="IPR044093">
    <property type="entry name" value="STKc_CDK10"/>
</dbReference>
<accession>A0A8C3Q8B1</accession>
<dbReference type="PANTHER" id="PTHR24056">
    <property type="entry name" value="CELL DIVISION PROTEIN KINASE"/>
    <property type="match status" value="1"/>
</dbReference>
<evidence type="ECO:0000256" key="8">
    <source>
        <dbReference type="SAM" id="MobiDB-lite"/>
    </source>
</evidence>
<keyword evidence="3" id="KW-0808">Transferase</keyword>
<evidence type="ECO:0000256" key="7">
    <source>
        <dbReference type="RuleBase" id="RU000304"/>
    </source>
</evidence>
<keyword evidence="10" id="KW-1185">Reference proteome</keyword>
<reference evidence="9" key="2">
    <citation type="submission" date="2025-08" db="UniProtKB">
        <authorList>
            <consortium name="Ensembl"/>
        </authorList>
    </citation>
    <scope>IDENTIFICATION</scope>
</reference>
<dbReference type="AlphaFoldDB" id="A0A8C3Q8B1"/>
<dbReference type="PROSITE" id="PS00108">
    <property type="entry name" value="PROTEIN_KINASE_ST"/>
    <property type="match status" value="1"/>
</dbReference>
<evidence type="ECO:0000313" key="9">
    <source>
        <dbReference type="Ensembl" id="ENSCPVP00000010864.2"/>
    </source>
</evidence>
<dbReference type="InterPro" id="IPR000719">
    <property type="entry name" value="Prot_kinase_dom"/>
</dbReference>